<gene>
    <name evidence="1" type="ORF">CGC56_08245</name>
</gene>
<dbReference type="AlphaFoldDB" id="A0A250G4B1"/>
<sequence length="239" mass="28718">MSKINIVMKHYRITTTYDPLIIGVNDASAQVEICKKKDKYSFEDKEAELYFYDYANKFAFGKRDALHLLTLNDYQVIDDKKVKKMTLFKTKKRVKNVDIMSYQIHYNCFDFVFSQKLINIIDKYKIPIHNRIPVTIDEFEGTFFLVGFPKISEKNYDFEKTIFYDDYLNKEYQFSDITEYQNHPKYFLLQHRNIVLKPNYDYDILAKSYLYFSERLIDEITQNDILALTIDKRFTLENG</sequence>
<dbReference type="EMBL" id="CP022388">
    <property type="protein sequence ID" value="ATA92143.1"/>
    <property type="molecule type" value="Genomic_DNA"/>
</dbReference>
<evidence type="ECO:0000313" key="1">
    <source>
        <dbReference type="EMBL" id="ATA92143.1"/>
    </source>
</evidence>
<name>A0A250G4B1_9FLAO</name>
<accession>A0A250G4B1</accession>
<protein>
    <submittedName>
        <fullName evidence="1">Uncharacterized protein</fullName>
    </submittedName>
</protein>
<evidence type="ECO:0000313" key="2">
    <source>
        <dbReference type="Proteomes" id="UP000243136"/>
    </source>
</evidence>
<dbReference type="Proteomes" id="UP000243136">
    <property type="component" value="Chromosome"/>
</dbReference>
<reference evidence="2" key="1">
    <citation type="submission" date="2017-06" db="EMBL/GenBank/DDBJ databases">
        <title>Capnocytophaga spp. assemblies.</title>
        <authorList>
            <person name="Gulvik C.A."/>
        </authorList>
    </citation>
    <scope>NUCLEOTIDE SEQUENCE [LARGE SCALE GENOMIC DNA]</scope>
    <source>
        <strain evidence="2">H5594</strain>
    </source>
</reference>
<proteinExistence type="predicted"/>
<organism evidence="1 2">
    <name type="scientific">Capnocytophaga canimorsus</name>
    <dbReference type="NCBI Taxonomy" id="28188"/>
    <lineage>
        <taxon>Bacteria</taxon>
        <taxon>Pseudomonadati</taxon>
        <taxon>Bacteroidota</taxon>
        <taxon>Flavobacteriia</taxon>
        <taxon>Flavobacteriales</taxon>
        <taxon>Flavobacteriaceae</taxon>
        <taxon>Capnocytophaga</taxon>
    </lineage>
</organism>